<feature type="compositionally biased region" description="Polar residues" evidence="1">
    <location>
        <begin position="115"/>
        <end position="130"/>
    </location>
</feature>
<dbReference type="OrthoDB" id="5598028at2759"/>
<keyword evidence="4" id="KW-1185">Reference proteome</keyword>
<organism evidence="3 4">
    <name type="scientific">Leucosporidium creatinivorum</name>
    <dbReference type="NCBI Taxonomy" id="106004"/>
    <lineage>
        <taxon>Eukaryota</taxon>
        <taxon>Fungi</taxon>
        <taxon>Dikarya</taxon>
        <taxon>Basidiomycota</taxon>
        <taxon>Pucciniomycotina</taxon>
        <taxon>Microbotryomycetes</taxon>
        <taxon>Leucosporidiales</taxon>
        <taxon>Leucosporidium</taxon>
    </lineage>
</organism>
<feature type="compositionally biased region" description="Polar residues" evidence="1">
    <location>
        <begin position="45"/>
        <end position="55"/>
    </location>
</feature>
<feature type="compositionally biased region" description="Low complexity" evidence="1">
    <location>
        <begin position="56"/>
        <end position="74"/>
    </location>
</feature>
<feature type="compositionally biased region" description="Basic and acidic residues" evidence="1">
    <location>
        <begin position="132"/>
        <end position="143"/>
    </location>
</feature>
<dbReference type="EMBL" id="MCGR01000052">
    <property type="protein sequence ID" value="ORY72391.1"/>
    <property type="molecule type" value="Genomic_DNA"/>
</dbReference>
<protein>
    <recommendedName>
        <fullName evidence="2">YMC020W-like alpha/beta hydrolase domain-containing protein</fullName>
    </recommendedName>
</protein>
<dbReference type="PANTHER" id="PTHR47349">
    <property type="entry name" value="CHROMOSOME 8, WHOLE GENOME SHOTGUN SEQUENCE"/>
    <property type="match status" value="1"/>
</dbReference>
<dbReference type="AlphaFoldDB" id="A0A1Y2ELH8"/>
<dbReference type="InParanoid" id="A0A1Y2ELH8"/>
<evidence type="ECO:0000259" key="2">
    <source>
        <dbReference type="Pfam" id="PF26147"/>
    </source>
</evidence>
<feature type="compositionally biased region" description="Polar residues" evidence="1">
    <location>
        <begin position="197"/>
        <end position="209"/>
    </location>
</feature>
<reference evidence="3 4" key="1">
    <citation type="submission" date="2016-07" db="EMBL/GenBank/DDBJ databases">
        <title>Pervasive Adenine N6-methylation of Active Genes in Fungi.</title>
        <authorList>
            <consortium name="DOE Joint Genome Institute"/>
            <person name="Mondo S.J."/>
            <person name="Dannebaum R.O."/>
            <person name="Kuo R.C."/>
            <person name="Labutti K."/>
            <person name="Haridas S."/>
            <person name="Kuo A."/>
            <person name="Salamov A."/>
            <person name="Ahrendt S.R."/>
            <person name="Lipzen A."/>
            <person name="Sullivan W."/>
            <person name="Andreopoulos W.B."/>
            <person name="Clum A."/>
            <person name="Lindquist E."/>
            <person name="Daum C."/>
            <person name="Ramamoorthy G.K."/>
            <person name="Gryganskyi A."/>
            <person name="Culley D."/>
            <person name="Magnuson J.K."/>
            <person name="James T.Y."/>
            <person name="O'Malley M.A."/>
            <person name="Stajich J.E."/>
            <person name="Spatafora J.W."/>
            <person name="Visel A."/>
            <person name="Grigoriev I.V."/>
        </authorList>
    </citation>
    <scope>NUCLEOTIDE SEQUENCE [LARGE SCALE GENOMIC DNA]</scope>
    <source>
        <strain evidence="3 4">62-1032</strain>
    </source>
</reference>
<feature type="compositionally biased region" description="Low complexity" evidence="1">
    <location>
        <begin position="157"/>
        <end position="194"/>
    </location>
</feature>
<feature type="compositionally biased region" description="Low complexity" evidence="1">
    <location>
        <begin position="220"/>
        <end position="233"/>
    </location>
</feature>
<dbReference type="Pfam" id="PF26147">
    <property type="entry name" value="AB_HYDROLASE_YMC0-YMC35"/>
    <property type="match status" value="1"/>
</dbReference>
<feature type="compositionally biased region" description="Low complexity" evidence="1">
    <location>
        <begin position="100"/>
        <end position="113"/>
    </location>
</feature>
<feature type="region of interest" description="Disordered" evidence="1">
    <location>
        <begin position="283"/>
        <end position="410"/>
    </location>
</feature>
<name>A0A1Y2ELH8_9BASI</name>
<feature type="compositionally biased region" description="Low complexity" evidence="1">
    <location>
        <begin position="291"/>
        <end position="302"/>
    </location>
</feature>
<comment type="caution">
    <text evidence="3">The sequence shown here is derived from an EMBL/GenBank/DDBJ whole genome shotgun (WGS) entry which is preliminary data.</text>
</comment>
<dbReference type="PANTHER" id="PTHR47349:SF1">
    <property type="entry name" value="AER328WP"/>
    <property type="match status" value="1"/>
</dbReference>
<feature type="region of interest" description="Disordered" evidence="1">
    <location>
        <begin position="1"/>
        <end position="74"/>
    </location>
</feature>
<evidence type="ECO:0000313" key="3">
    <source>
        <dbReference type="EMBL" id="ORY72391.1"/>
    </source>
</evidence>
<feature type="domain" description="YMC020W-like alpha/beta hydrolase" evidence="2">
    <location>
        <begin position="489"/>
        <end position="823"/>
    </location>
</feature>
<proteinExistence type="predicted"/>
<evidence type="ECO:0000313" key="4">
    <source>
        <dbReference type="Proteomes" id="UP000193467"/>
    </source>
</evidence>
<dbReference type="InterPro" id="IPR058934">
    <property type="entry name" value="YMC020W-like"/>
</dbReference>
<feature type="compositionally biased region" description="Basic and acidic residues" evidence="1">
    <location>
        <begin position="13"/>
        <end position="22"/>
    </location>
</feature>
<feature type="compositionally biased region" description="Low complexity" evidence="1">
    <location>
        <begin position="325"/>
        <end position="343"/>
    </location>
</feature>
<dbReference type="InterPro" id="IPR058933">
    <property type="entry name" value="YMC020W-like_ab_hydrolase"/>
</dbReference>
<gene>
    <name evidence="3" type="ORF">BCR35DRAFT_315144</name>
</gene>
<evidence type="ECO:0000256" key="1">
    <source>
        <dbReference type="SAM" id="MobiDB-lite"/>
    </source>
</evidence>
<accession>A0A1Y2ELH8</accession>
<feature type="region of interest" description="Disordered" evidence="1">
    <location>
        <begin position="94"/>
        <end position="234"/>
    </location>
</feature>
<sequence length="872" mass="92663">MPKSSLEPVVDAEVDRDGDTRMSDPSAESSSTPAPAPADPPSTSNALTVPPSSTVAQTQDRARQLALQQASASIVAQSAAGKGWFSILSRSTSTASLPTAAAKAEAKGAAGEGSDATSSGDGSIEQSGSADTGKEVKDGERGGTIKGSTSTADYDDSTLTPRPSRTPVPTVANQRASWWGWGSSAEGAAEAAAETATVRNEQASESTAGRSEEPPIAEDSPSTSSIAAPIAAAAPPPKSWLTTIWGEFPDEASARKKVVEAAARAQAQGSSTKAMVIEGAGSSAAIKDSSDVSSTSASTTHSASDKPSTIAVPPPAAVQALKHQSSWSFFPSRRSSSGTSLLPNGTPPGPNSKLGVASSAASTRSRTSTTTEGGSAPSSPFLAPADAPLKPLTGSIRNSARPAPYEPDPPFENLVLPTFTDTFERPPRSFPLEKSKLTKAVSVVSAYLFHQPPPTSPPLAGAAEKRHMLGPDPAARLPKTLDVVEEPARLNKVKRVVTIGVHGWFPTQKLKVVFGEPTGTSVKFATMMHDAVQSYLESKDISSFNIQAIALEGHGKIEDRVNKLYDQLIGREEWVQALKKADVVFLATHSQGSVASTQLLARMLDQGLIEGAHTHMLAMCAIAQGPFVYLYQSYTLSPYFNYVESEPARELFEFQDPESVPAIKFLESLRIILAAGIKVTVVGSINDQVVPLYSALFSGISHPGILRAVYIDSQAFRTSDFLANLVVFAARLRNAGLQDHDLVYHVSEALAGALTGVGHSKIYEEEEVFNLAVRYAFETTTLAESPTLLDHKAHSPALSMSFNPRDRRNPYLLTWALRGIIEDPQVRELFGKELTALREAFETWKPQTKTLKEVKLKLEGIRMLQRAKDGKL</sequence>
<feature type="compositionally biased region" description="Low complexity" evidence="1">
    <location>
        <begin position="23"/>
        <end position="33"/>
    </location>
</feature>
<dbReference type="Proteomes" id="UP000193467">
    <property type="component" value="Unassembled WGS sequence"/>
</dbReference>
<feature type="compositionally biased region" description="Low complexity" evidence="1">
    <location>
        <begin position="357"/>
        <end position="371"/>
    </location>
</feature>